<dbReference type="Proteomes" id="UP001162131">
    <property type="component" value="Unassembled WGS sequence"/>
</dbReference>
<gene>
    <name evidence="1" type="ORF">BSTOLATCC_MIC60829</name>
</gene>
<dbReference type="AlphaFoldDB" id="A0AAU9K8E3"/>
<protein>
    <submittedName>
        <fullName evidence="1">Uncharacterized protein</fullName>
    </submittedName>
</protein>
<accession>A0AAU9K8E3</accession>
<reference evidence="1" key="1">
    <citation type="submission" date="2021-09" db="EMBL/GenBank/DDBJ databases">
        <authorList>
            <consortium name="AG Swart"/>
            <person name="Singh M."/>
            <person name="Singh A."/>
            <person name="Seah K."/>
            <person name="Emmerich C."/>
        </authorList>
    </citation>
    <scope>NUCLEOTIDE SEQUENCE</scope>
    <source>
        <strain evidence="1">ATCC30299</strain>
    </source>
</reference>
<name>A0AAU9K8E3_9CILI</name>
<proteinExistence type="predicted"/>
<sequence>MDLNESELISRISQANSLRVEGDIEEISTFSIYKIYIRIIKFQLWWKYFVESPLLNLTVKIPSYYM</sequence>
<evidence type="ECO:0000313" key="1">
    <source>
        <dbReference type="EMBL" id="CAG9334209.1"/>
    </source>
</evidence>
<keyword evidence="2" id="KW-1185">Reference proteome</keyword>
<organism evidence="1 2">
    <name type="scientific">Blepharisma stoltei</name>
    <dbReference type="NCBI Taxonomy" id="1481888"/>
    <lineage>
        <taxon>Eukaryota</taxon>
        <taxon>Sar</taxon>
        <taxon>Alveolata</taxon>
        <taxon>Ciliophora</taxon>
        <taxon>Postciliodesmatophora</taxon>
        <taxon>Heterotrichea</taxon>
        <taxon>Heterotrichida</taxon>
        <taxon>Blepharismidae</taxon>
        <taxon>Blepharisma</taxon>
    </lineage>
</organism>
<dbReference type="EMBL" id="CAJZBQ010000058">
    <property type="protein sequence ID" value="CAG9334209.1"/>
    <property type="molecule type" value="Genomic_DNA"/>
</dbReference>
<comment type="caution">
    <text evidence="1">The sequence shown here is derived from an EMBL/GenBank/DDBJ whole genome shotgun (WGS) entry which is preliminary data.</text>
</comment>
<evidence type="ECO:0000313" key="2">
    <source>
        <dbReference type="Proteomes" id="UP001162131"/>
    </source>
</evidence>